<feature type="compositionally biased region" description="Basic residues" evidence="1">
    <location>
        <begin position="295"/>
        <end position="309"/>
    </location>
</feature>
<feature type="region of interest" description="Disordered" evidence="1">
    <location>
        <begin position="1"/>
        <end position="41"/>
    </location>
</feature>
<evidence type="ECO:0000256" key="1">
    <source>
        <dbReference type="SAM" id="MobiDB-lite"/>
    </source>
</evidence>
<accession>A0A6J4H5S4</accession>
<evidence type="ECO:0000313" key="2">
    <source>
        <dbReference type="EMBL" id="CAA9213262.1"/>
    </source>
</evidence>
<feature type="compositionally biased region" description="Basic residues" evidence="1">
    <location>
        <begin position="406"/>
        <end position="415"/>
    </location>
</feature>
<feature type="compositionally biased region" description="Basic residues" evidence="1">
    <location>
        <begin position="424"/>
        <end position="440"/>
    </location>
</feature>
<gene>
    <name evidence="2" type="ORF">AVDCRST_MAG54-213</name>
</gene>
<proteinExistence type="predicted"/>
<feature type="compositionally biased region" description="Basic residues" evidence="1">
    <location>
        <begin position="115"/>
        <end position="126"/>
    </location>
</feature>
<dbReference type="AlphaFoldDB" id="A0A6J4H5S4"/>
<organism evidence="2">
    <name type="scientific">uncultured Actinomycetospora sp</name>
    <dbReference type="NCBI Taxonomy" id="1135996"/>
    <lineage>
        <taxon>Bacteria</taxon>
        <taxon>Bacillati</taxon>
        <taxon>Actinomycetota</taxon>
        <taxon>Actinomycetes</taxon>
        <taxon>Pseudonocardiales</taxon>
        <taxon>Pseudonocardiaceae</taxon>
        <taxon>Actinomycetospora</taxon>
        <taxon>environmental samples</taxon>
    </lineage>
</organism>
<name>A0A6J4H5S4_9PSEU</name>
<feature type="compositionally biased region" description="Basic residues" evidence="1">
    <location>
        <begin position="321"/>
        <end position="335"/>
    </location>
</feature>
<feature type="non-terminal residue" evidence="2">
    <location>
        <position position="1"/>
    </location>
</feature>
<feature type="region of interest" description="Disordered" evidence="1">
    <location>
        <begin position="212"/>
        <end position="379"/>
    </location>
</feature>
<feature type="non-terminal residue" evidence="2">
    <location>
        <position position="449"/>
    </location>
</feature>
<feature type="compositionally biased region" description="Basic residues" evidence="1">
    <location>
        <begin position="212"/>
        <end position="224"/>
    </location>
</feature>
<feature type="region of interest" description="Disordered" evidence="1">
    <location>
        <begin position="396"/>
        <end position="449"/>
    </location>
</feature>
<feature type="compositionally biased region" description="Basic residues" evidence="1">
    <location>
        <begin position="264"/>
        <end position="277"/>
    </location>
</feature>
<feature type="compositionally biased region" description="Low complexity" evidence="1">
    <location>
        <begin position="127"/>
        <end position="140"/>
    </location>
</feature>
<protein>
    <submittedName>
        <fullName evidence="2">Uncharacterized protein</fullName>
    </submittedName>
</protein>
<reference evidence="2" key="1">
    <citation type="submission" date="2020-02" db="EMBL/GenBank/DDBJ databases">
        <authorList>
            <person name="Meier V. D."/>
        </authorList>
    </citation>
    <scope>NUCLEOTIDE SEQUENCE</scope>
    <source>
        <strain evidence="2">AVDCRST_MAG54</strain>
    </source>
</reference>
<feature type="region of interest" description="Disordered" evidence="1">
    <location>
        <begin position="100"/>
        <end position="140"/>
    </location>
</feature>
<feature type="compositionally biased region" description="Basic residues" evidence="1">
    <location>
        <begin position="31"/>
        <end position="41"/>
    </location>
</feature>
<dbReference type="EMBL" id="CADCTH010000033">
    <property type="protein sequence ID" value="CAA9213262.1"/>
    <property type="molecule type" value="Genomic_DNA"/>
</dbReference>
<feature type="compositionally biased region" description="Basic residues" evidence="1">
    <location>
        <begin position="355"/>
        <end position="367"/>
    </location>
</feature>
<sequence length="449" mass="49691">ADRRAERGTHRRRGRHADGRGAAPLLVPGRVHPRARGVPRQARRAARRLLRAVALAVGEVRDHPGALPPPEGVDGVRRRRGRRAALPVPRVEVRHRRRVHRPAGGEGQHQLPGARARHRGPCRGARRAGVGLRRARPRPAAAPLRRLRHGRVPRHRLGRHPLQLRAGHGERRRPAPRRAPARALLRVHRPARGLRGPGVVRQEAPAHRVRRLRVGHHQAPRARRGVGGQRRLEGRAPAGLPVQHARRGRRHPPDADPGADQPHHHAVHALHRPRARGLRAGGAAGDPRLRDPGVRRARQPRRRLRRGPGHHGLGDAGTDHRPHHRAPGALGHRRGAAAQDVPAGDAGRREGRGPAGHHPRAPRAHRPALREGQVPRGRRRVRARLLRHGLDALLPRARDHPLGPHLRGRPGRRGQGRGTPVVHPRGRHRHRHPRARHRRAGGLGADPPV</sequence>